<keyword evidence="2" id="KW-0436">Ligase</keyword>
<evidence type="ECO:0000313" key="3">
    <source>
        <dbReference type="Proteomes" id="UP001165575"/>
    </source>
</evidence>
<dbReference type="PANTHER" id="PTHR35561:SF1">
    <property type="entry name" value="RNA 2',3'-CYCLIC PHOSPHODIESTERASE"/>
    <property type="match status" value="1"/>
</dbReference>
<dbReference type="Pfam" id="PF13563">
    <property type="entry name" value="2_5_RNA_ligase2"/>
    <property type="match status" value="1"/>
</dbReference>
<keyword evidence="1" id="KW-0378">Hydrolase</keyword>
<evidence type="ECO:0000313" key="2">
    <source>
        <dbReference type="EMBL" id="MCX5619796.1"/>
    </source>
</evidence>
<reference evidence="2 3" key="1">
    <citation type="submission" date="2022-07" db="EMBL/GenBank/DDBJ databases">
        <title>Bombella genomes.</title>
        <authorList>
            <person name="Harer L."/>
            <person name="Styblova S."/>
            <person name="Ehrmann M."/>
        </authorList>
    </citation>
    <scope>NUCLEOTIDE SEQUENCE [LARGE SCALE GENOMIC DNA]</scope>
    <source>
        <strain evidence="2 3">TMW 2.2556</strain>
    </source>
</reference>
<dbReference type="PANTHER" id="PTHR35561">
    <property type="entry name" value="RNA 2',3'-CYCLIC PHOSPHODIESTERASE"/>
    <property type="match status" value="1"/>
</dbReference>
<name>A0ABT3WSH5_9PROT</name>
<dbReference type="Gene3D" id="3.90.1140.10">
    <property type="entry name" value="Cyclic phosphodiesterase"/>
    <property type="match status" value="1"/>
</dbReference>
<gene>
    <name evidence="2" type="ORF">NQF89_05075</name>
</gene>
<dbReference type="InterPro" id="IPR009097">
    <property type="entry name" value="Cyclic_Pdiesterase"/>
</dbReference>
<dbReference type="RefSeq" id="WP_266137672.1">
    <property type="nucleotide sequence ID" value="NZ_JANIDX010000004.1"/>
</dbReference>
<keyword evidence="3" id="KW-1185">Reference proteome</keyword>
<sequence length="202" mass="22910">MNYTPPMSFLLVLPLSATVQDELNVLRDSLNEVRWLPPAHCMIPLYTLGRITARHALEELDATLSHFHWEPFSITLQEVSHHLGEVEDTLSVGITPKQALITFQKKLSTLLRRAGFASSRRPFIPTMTIARLDPAAPTDLMTWVQRHNLFHSSPMMVDHLMLLEHLHSHGEDHFQLLEQYPAIPSLLLDDALGSSPKPDDFP</sequence>
<dbReference type="Proteomes" id="UP001165575">
    <property type="component" value="Unassembled WGS sequence"/>
</dbReference>
<comment type="caution">
    <text evidence="2">The sequence shown here is derived from an EMBL/GenBank/DDBJ whole genome shotgun (WGS) entry which is preliminary data.</text>
</comment>
<dbReference type="SUPFAM" id="SSF55144">
    <property type="entry name" value="LigT-like"/>
    <property type="match status" value="1"/>
</dbReference>
<protein>
    <submittedName>
        <fullName evidence="2">2'-5' RNA ligase family protein</fullName>
    </submittedName>
</protein>
<dbReference type="InterPro" id="IPR004175">
    <property type="entry name" value="RNA_CPDase"/>
</dbReference>
<dbReference type="EMBL" id="JANIDX010000004">
    <property type="protein sequence ID" value="MCX5619796.1"/>
    <property type="molecule type" value="Genomic_DNA"/>
</dbReference>
<accession>A0ABT3WSH5</accession>
<dbReference type="GO" id="GO:0016874">
    <property type="term" value="F:ligase activity"/>
    <property type="evidence" value="ECO:0007669"/>
    <property type="project" value="UniProtKB-KW"/>
</dbReference>
<proteinExistence type="predicted"/>
<organism evidence="2 3">
    <name type="scientific">Bombella pollinis</name>
    <dbReference type="NCBI Taxonomy" id="2967337"/>
    <lineage>
        <taxon>Bacteria</taxon>
        <taxon>Pseudomonadati</taxon>
        <taxon>Pseudomonadota</taxon>
        <taxon>Alphaproteobacteria</taxon>
        <taxon>Acetobacterales</taxon>
        <taxon>Acetobacteraceae</taxon>
        <taxon>Bombella</taxon>
    </lineage>
</organism>
<evidence type="ECO:0000256" key="1">
    <source>
        <dbReference type="ARBA" id="ARBA00022801"/>
    </source>
</evidence>